<feature type="domain" description="RRM" evidence="8">
    <location>
        <begin position="153"/>
        <end position="234"/>
    </location>
</feature>
<dbReference type="Gene3D" id="3.30.70.330">
    <property type="match status" value="2"/>
</dbReference>
<evidence type="ECO:0000259" key="8">
    <source>
        <dbReference type="PROSITE" id="PS50102"/>
    </source>
</evidence>
<feature type="domain" description="RRM" evidence="8">
    <location>
        <begin position="308"/>
        <end position="393"/>
    </location>
</feature>
<dbReference type="Proteomes" id="UP000756346">
    <property type="component" value="Unassembled WGS sequence"/>
</dbReference>
<feature type="compositionally biased region" description="Low complexity" evidence="7">
    <location>
        <begin position="62"/>
        <end position="71"/>
    </location>
</feature>
<keyword evidence="5" id="KW-0539">Nucleus</keyword>
<feature type="compositionally biased region" description="Low complexity" evidence="7">
    <location>
        <begin position="33"/>
        <end position="45"/>
    </location>
</feature>
<gene>
    <name evidence="9" type="ORF">B0I36DRAFT_357542</name>
</gene>
<dbReference type="SUPFAM" id="SSF54928">
    <property type="entry name" value="RNA-binding domain, RBD"/>
    <property type="match status" value="1"/>
</dbReference>
<dbReference type="AlphaFoldDB" id="A0A9P8YH65"/>
<evidence type="ECO:0000256" key="6">
    <source>
        <dbReference type="PROSITE-ProRule" id="PRU00176"/>
    </source>
</evidence>
<sequence>MAVSDSTSTSSSSDSLWVDRGILASTATRRDQGSQSSTSRSSSQRGDGDAGRKRRGRRDSSSPRTSKNSSRQTSRSQGDKPSTITTTSATHKPYNPFGSLYKPVTNHRAYRFGSHTDQRPDHRPAQRLALLKPAAEEECCGDPVVERSIAERRRVYLGSLAYGTEPTEIEAFVRKYGVAGGYVKMHISIDEFTGWNPGYCFLEFEDASAAARTLDLLDGKMLKGRPVRCSSCNPKGATLAGRRRGESEAAFRRWGDFVGGGADGDGPAAAASAELLGELRSGDDVPRGPQGPGQTLKYYQSRHEGVKRRLYVGGLPRMHDQAMAYNEMLKFFDGYQVVTASKRFSPAPVQAGNGRRNWQFVDFVSSEEAGAALEAKRCSRWRGAVVKLAWAKLKD</sequence>
<dbReference type="EMBL" id="JAGTJQ010000001">
    <property type="protein sequence ID" value="KAH7040205.1"/>
    <property type="molecule type" value="Genomic_DNA"/>
</dbReference>
<feature type="region of interest" description="Disordered" evidence="7">
    <location>
        <begin position="24"/>
        <end position="102"/>
    </location>
</feature>
<evidence type="ECO:0000256" key="2">
    <source>
        <dbReference type="ARBA" id="ARBA00022664"/>
    </source>
</evidence>
<dbReference type="InterPro" id="IPR050374">
    <property type="entry name" value="RRT5_SRSF_SR"/>
</dbReference>
<accession>A0A9P8YH65</accession>
<dbReference type="CDD" id="cd00590">
    <property type="entry name" value="RRM_SF"/>
    <property type="match status" value="1"/>
</dbReference>
<comment type="caution">
    <text evidence="9">The sequence shown here is derived from an EMBL/GenBank/DDBJ whole genome shotgun (WGS) entry which is preliminary data.</text>
</comment>
<comment type="subcellular location">
    <subcellularLocation>
        <location evidence="1">Nucleus</location>
    </subcellularLocation>
</comment>
<keyword evidence="10" id="KW-1185">Reference proteome</keyword>
<reference evidence="9" key="1">
    <citation type="journal article" date="2021" name="Nat. Commun.">
        <title>Genetic determinants of endophytism in the Arabidopsis root mycobiome.</title>
        <authorList>
            <person name="Mesny F."/>
            <person name="Miyauchi S."/>
            <person name="Thiergart T."/>
            <person name="Pickel B."/>
            <person name="Atanasova L."/>
            <person name="Karlsson M."/>
            <person name="Huettel B."/>
            <person name="Barry K.W."/>
            <person name="Haridas S."/>
            <person name="Chen C."/>
            <person name="Bauer D."/>
            <person name="Andreopoulos W."/>
            <person name="Pangilinan J."/>
            <person name="LaButti K."/>
            <person name="Riley R."/>
            <person name="Lipzen A."/>
            <person name="Clum A."/>
            <person name="Drula E."/>
            <person name="Henrissat B."/>
            <person name="Kohler A."/>
            <person name="Grigoriev I.V."/>
            <person name="Martin F.M."/>
            <person name="Hacquard S."/>
        </authorList>
    </citation>
    <scope>NUCLEOTIDE SEQUENCE</scope>
    <source>
        <strain evidence="9">MPI-CAGE-CH-0230</strain>
    </source>
</reference>
<dbReference type="PROSITE" id="PS50102">
    <property type="entry name" value="RRM"/>
    <property type="match status" value="2"/>
</dbReference>
<keyword evidence="4 6" id="KW-0694">RNA-binding</keyword>
<dbReference type="PANTHER" id="PTHR23003">
    <property type="entry name" value="RNA RECOGNITION MOTIF RRM DOMAIN CONTAINING PROTEIN"/>
    <property type="match status" value="1"/>
</dbReference>
<dbReference type="GO" id="GO:0003729">
    <property type="term" value="F:mRNA binding"/>
    <property type="evidence" value="ECO:0007669"/>
    <property type="project" value="TreeGrafter"/>
</dbReference>
<dbReference type="Pfam" id="PF00076">
    <property type="entry name" value="RRM_1"/>
    <property type="match status" value="1"/>
</dbReference>
<dbReference type="InterPro" id="IPR035979">
    <property type="entry name" value="RBD_domain_sf"/>
</dbReference>
<dbReference type="SMART" id="SM00360">
    <property type="entry name" value="RRM"/>
    <property type="match status" value="2"/>
</dbReference>
<dbReference type="GO" id="GO:0005634">
    <property type="term" value="C:nucleus"/>
    <property type="evidence" value="ECO:0007669"/>
    <property type="project" value="UniProtKB-SubCell"/>
</dbReference>
<evidence type="ECO:0000256" key="3">
    <source>
        <dbReference type="ARBA" id="ARBA00022737"/>
    </source>
</evidence>
<dbReference type="RefSeq" id="XP_046018260.1">
    <property type="nucleotide sequence ID" value="XM_046157812.1"/>
</dbReference>
<dbReference type="OrthoDB" id="272703at2759"/>
<dbReference type="GO" id="GO:0005737">
    <property type="term" value="C:cytoplasm"/>
    <property type="evidence" value="ECO:0007669"/>
    <property type="project" value="TreeGrafter"/>
</dbReference>
<evidence type="ECO:0000256" key="1">
    <source>
        <dbReference type="ARBA" id="ARBA00004123"/>
    </source>
</evidence>
<dbReference type="InterPro" id="IPR012677">
    <property type="entry name" value="Nucleotide-bd_a/b_plait_sf"/>
</dbReference>
<dbReference type="GeneID" id="70187358"/>
<evidence type="ECO:0000313" key="9">
    <source>
        <dbReference type="EMBL" id="KAH7040205.1"/>
    </source>
</evidence>
<name>A0A9P8YH65_9PEZI</name>
<keyword evidence="2" id="KW-0507">mRNA processing</keyword>
<feature type="compositionally biased region" description="Polar residues" evidence="7">
    <location>
        <begin position="72"/>
        <end position="90"/>
    </location>
</feature>
<organism evidence="9 10">
    <name type="scientific">Microdochium trichocladiopsis</name>
    <dbReference type="NCBI Taxonomy" id="1682393"/>
    <lineage>
        <taxon>Eukaryota</taxon>
        <taxon>Fungi</taxon>
        <taxon>Dikarya</taxon>
        <taxon>Ascomycota</taxon>
        <taxon>Pezizomycotina</taxon>
        <taxon>Sordariomycetes</taxon>
        <taxon>Xylariomycetidae</taxon>
        <taxon>Xylariales</taxon>
        <taxon>Microdochiaceae</taxon>
        <taxon>Microdochium</taxon>
    </lineage>
</organism>
<evidence type="ECO:0000313" key="10">
    <source>
        <dbReference type="Proteomes" id="UP000756346"/>
    </source>
</evidence>
<dbReference type="PANTHER" id="PTHR23003:SF62">
    <property type="entry name" value="SERINE_ARGININE (SR)-TYPE SHUTTLING MRNA BINDING PROTEIN NPL3"/>
    <property type="match status" value="1"/>
</dbReference>
<keyword evidence="3" id="KW-0677">Repeat</keyword>
<protein>
    <recommendedName>
        <fullName evidence="8">RRM domain-containing protein</fullName>
    </recommendedName>
</protein>
<dbReference type="GO" id="GO:0006397">
    <property type="term" value="P:mRNA processing"/>
    <property type="evidence" value="ECO:0007669"/>
    <property type="project" value="UniProtKB-KW"/>
</dbReference>
<evidence type="ECO:0000256" key="5">
    <source>
        <dbReference type="ARBA" id="ARBA00023242"/>
    </source>
</evidence>
<proteinExistence type="predicted"/>
<dbReference type="InterPro" id="IPR000504">
    <property type="entry name" value="RRM_dom"/>
</dbReference>
<evidence type="ECO:0000256" key="7">
    <source>
        <dbReference type="SAM" id="MobiDB-lite"/>
    </source>
</evidence>
<evidence type="ECO:0000256" key="4">
    <source>
        <dbReference type="ARBA" id="ARBA00022884"/>
    </source>
</evidence>